<evidence type="ECO:0000256" key="13">
    <source>
        <dbReference type="SAM" id="Phobius"/>
    </source>
</evidence>
<evidence type="ECO:0000256" key="4">
    <source>
        <dbReference type="ARBA" id="ARBA00022617"/>
    </source>
</evidence>
<dbReference type="GO" id="GO:0016020">
    <property type="term" value="C:membrane"/>
    <property type="evidence" value="ECO:0007669"/>
    <property type="project" value="UniProtKB-SubCell"/>
</dbReference>
<evidence type="ECO:0000256" key="9">
    <source>
        <dbReference type="ARBA" id="ARBA00023004"/>
    </source>
</evidence>
<dbReference type="PANTHER" id="PTHR19353:SF30">
    <property type="entry name" value="DELTA 8-(E)-SPHINGOLIPID DESATURASE"/>
    <property type="match status" value="1"/>
</dbReference>
<evidence type="ECO:0000256" key="8">
    <source>
        <dbReference type="ARBA" id="ARBA00023002"/>
    </source>
</evidence>
<keyword evidence="5 13" id="KW-0812">Transmembrane</keyword>
<keyword evidence="7 13" id="KW-1133">Transmembrane helix</keyword>
<feature type="compositionally biased region" description="Acidic residues" evidence="12">
    <location>
        <begin position="44"/>
        <end position="54"/>
    </location>
</feature>
<evidence type="ECO:0000256" key="11">
    <source>
        <dbReference type="ARBA" id="ARBA00023136"/>
    </source>
</evidence>
<keyword evidence="11 13" id="KW-0472">Membrane</keyword>
<feature type="transmembrane region" description="Helical" evidence="13">
    <location>
        <begin position="156"/>
        <end position="182"/>
    </location>
</feature>
<evidence type="ECO:0000313" key="15">
    <source>
        <dbReference type="EMBL" id="KAK3675424.1"/>
    </source>
</evidence>
<evidence type="ECO:0000256" key="12">
    <source>
        <dbReference type="SAM" id="MobiDB-lite"/>
    </source>
</evidence>
<organism evidence="15 16">
    <name type="scientific">Recurvomyces mirabilis</name>
    <dbReference type="NCBI Taxonomy" id="574656"/>
    <lineage>
        <taxon>Eukaryota</taxon>
        <taxon>Fungi</taxon>
        <taxon>Dikarya</taxon>
        <taxon>Ascomycota</taxon>
        <taxon>Pezizomycotina</taxon>
        <taxon>Dothideomycetes</taxon>
        <taxon>Dothideomycetidae</taxon>
        <taxon>Mycosphaerellales</taxon>
        <taxon>Teratosphaeriaceae</taxon>
        <taxon>Recurvomyces</taxon>
    </lineage>
</organism>
<keyword evidence="10" id="KW-0443">Lipid metabolism</keyword>
<proteinExistence type="inferred from homology"/>
<dbReference type="InterPro" id="IPR005804">
    <property type="entry name" value="FA_desaturase_dom"/>
</dbReference>
<evidence type="ECO:0000256" key="7">
    <source>
        <dbReference type="ARBA" id="ARBA00022989"/>
    </source>
</evidence>
<feature type="transmembrane region" description="Helical" evidence="13">
    <location>
        <begin position="284"/>
        <end position="303"/>
    </location>
</feature>
<gene>
    <name evidence="15" type="ORF">LTR78_004507</name>
</gene>
<dbReference type="PIRSF" id="PIRSF015921">
    <property type="entry name" value="FA_sphinglp_des"/>
    <property type="match status" value="1"/>
</dbReference>
<protein>
    <recommendedName>
        <fullName evidence="14">Fatty acid desaturase domain-containing protein</fullName>
    </recommendedName>
</protein>
<evidence type="ECO:0000256" key="1">
    <source>
        <dbReference type="ARBA" id="ARBA00004141"/>
    </source>
</evidence>
<keyword evidence="4" id="KW-0349">Heme</keyword>
<sequence length="486" mass="55013">MTRYRIGRVEGHWTNFTPPIQGGVFRKEKEIYHSLDNGQAIEASGDESSSDEAASDSGISIASSKTSVELDEDLTSLSESKDLGDAANTIQDKSVADHIGKAVQAEVDDDRLHYPSLDAETQRDIAVKFKALHERVRAEGFYDCRFSEYGKEMIRYAILFGLFAYCLHRGWIVASACFLGTFWQQIMFTAHDAGHRAITHNIIYDTLIGIFIGDFCCGLSIGWWKSSHNVHHLVTNSPEHDPDIQNVPLFSTSPSYFKSIRSSYYGSVFPWDKAAEVAIRYQKYTYYPVMAIARFNLYFLSWLHLASPRADTKSFMAWTRPTEVCAIALYTFWYYKLLLYDCIPTWYGRGLFLLVSHVATLPLHIQITLSHWGTSTADLGPAESFAMKQLRTTMDIACPAWLDFVHGGLQFQAVHHLFPRVPRHNLRRLQKLVREFSAETGIKYQIKGFVAANEHVLGRLDDVTQLAKLLAECQAHMAKTGESGLH</sequence>
<accession>A0AAE0WP53</accession>
<evidence type="ECO:0000256" key="3">
    <source>
        <dbReference type="ARBA" id="ARBA00009295"/>
    </source>
</evidence>
<dbReference type="CDD" id="cd03506">
    <property type="entry name" value="Delta6-FADS-like"/>
    <property type="match status" value="1"/>
</dbReference>
<feature type="transmembrane region" description="Helical" evidence="13">
    <location>
        <begin position="202"/>
        <end position="224"/>
    </location>
</feature>
<dbReference type="InterPro" id="IPR012171">
    <property type="entry name" value="Fatty_acid_desaturase"/>
</dbReference>
<dbReference type="Pfam" id="PF00487">
    <property type="entry name" value="FA_desaturase"/>
    <property type="match status" value="1"/>
</dbReference>
<dbReference type="Proteomes" id="UP001274830">
    <property type="component" value="Unassembled WGS sequence"/>
</dbReference>
<comment type="caution">
    <text evidence="15">The sequence shown here is derived from an EMBL/GenBank/DDBJ whole genome shotgun (WGS) entry which is preliminary data.</text>
</comment>
<keyword evidence="8" id="KW-0560">Oxidoreductase</keyword>
<evidence type="ECO:0000256" key="2">
    <source>
        <dbReference type="ARBA" id="ARBA00005189"/>
    </source>
</evidence>
<dbReference type="EMBL" id="JAUTXT010000014">
    <property type="protein sequence ID" value="KAK3675424.1"/>
    <property type="molecule type" value="Genomic_DNA"/>
</dbReference>
<dbReference type="GO" id="GO:0006629">
    <property type="term" value="P:lipid metabolic process"/>
    <property type="evidence" value="ECO:0007669"/>
    <property type="project" value="UniProtKB-KW"/>
</dbReference>
<comment type="subcellular location">
    <subcellularLocation>
        <location evidence="1">Membrane</location>
        <topology evidence="1">Multi-pass membrane protein</topology>
    </subcellularLocation>
</comment>
<reference evidence="15" key="1">
    <citation type="submission" date="2023-07" db="EMBL/GenBank/DDBJ databases">
        <title>Black Yeasts Isolated from many extreme environments.</title>
        <authorList>
            <person name="Coleine C."/>
            <person name="Stajich J.E."/>
            <person name="Selbmann L."/>
        </authorList>
    </citation>
    <scope>NUCLEOTIDE SEQUENCE</scope>
    <source>
        <strain evidence="15">CCFEE 5485</strain>
    </source>
</reference>
<evidence type="ECO:0000256" key="5">
    <source>
        <dbReference type="ARBA" id="ARBA00022692"/>
    </source>
</evidence>
<dbReference type="PANTHER" id="PTHR19353">
    <property type="entry name" value="FATTY ACID DESATURASE 2"/>
    <property type="match status" value="1"/>
</dbReference>
<dbReference type="GO" id="GO:0046872">
    <property type="term" value="F:metal ion binding"/>
    <property type="evidence" value="ECO:0007669"/>
    <property type="project" value="UniProtKB-KW"/>
</dbReference>
<evidence type="ECO:0000256" key="10">
    <source>
        <dbReference type="ARBA" id="ARBA00023098"/>
    </source>
</evidence>
<comment type="pathway">
    <text evidence="2">Lipid metabolism.</text>
</comment>
<name>A0AAE0WP53_9PEZI</name>
<keyword evidence="9" id="KW-0408">Iron</keyword>
<dbReference type="GO" id="GO:0016717">
    <property type="term" value="F:oxidoreductase activity, acting on paired donors, with oxidation of a pair of donors resulting in the reduction of molecular oxygen to two molecules of water"/>
    <property type="evidence" value="ECO:0007669"/>
    <property type="project" value="TreeGrafter"/>
</dbReference>
<feature type="domain" description="Fatty acid desaturase" evidence="14">
    <location>
        <begin position="171"/>
        <end position="445"/>
    </location>
</feature>
<keyword evidence="16" id="KW-1185">Reference proteome</keyword>
<dbReference type="AlphaFoldDB" id="A0AAE0WP53"/>
<evidence type="ECO:0000313" key="16">
    <source>
        <dbReference type="Proteomes" id="UP001274830"/>
    </source>
</evidence>
<evidence type="ECO:0000259" key="14">
    <source>
        <dbReference type="Pfam" id="PF00487"/>
    </source>
</evidence>
<keyword evidence="6" id="KW-0479">Metal-binding</keyword>
<feature type="region of interest" description="Disordered" evidence="12">
    <location>
        <begin position="36"/>
        <end position="58"/>
    </location>
</feature>
<comment type="similarity">
    <text evidence="3">Belongs to the fatty acid desaturase type 1 family.</text>
</comment>
<evidence type="ECO:0000256" key="6">
    <source>
        <dbReference type="ARBA" id="ARBA00022723"/>
    </source>
</evidence>